<keyword evidence="4 9" id="KW-0812">Transmembrane</keyword>
<keyword evidence="3" id="KW-0050">Antiport</keyword>
<dbReference type="eggNOG" id="KOG1397">
    <property type="taxonomic scope" value="Eukaryota"/>
</dbReference>
<dbReference type="Proteomes" id="UP000198341">
    <property type="component" value="Chromosome 18"/>
</dbReference>
<dbReference type="KEGG" id="bpg:Bathy18g00810"/>
<keyword evidence="5 9" id="KW-1133">Transmembrane helix</keyword>
<dbReference type="InterPro" id="IPR004713">
    <property type="entry name" value="CaH_exchang"/>
</dbReference>
<feature type="transmembrane region" description="Helical" evidence="9">
    <location>
        <begin position="202"/>
        <end position="223"/>
    </location>
</feature>
<feature type="transmembrane region" description="Helical" evidence="9">
    <location>
        <begin position="457"/>
        <end position="478"/>
    </location>
</feature>
<feature type="transmembrane region" description="Helical" evidence="9">
    <location>
        <begin position="485"/>
        <end position="504"/>
    </location>
</feature>
<dbReference type="InterPro" id="IPR044880">
    <property type="entry name" value="NCX_ion-bd_dom_sf"/>
</dbReference>
<sequence length="523" mass="57490">MTTPITMSPLGSTKKPRQRMTNQTINASSIQHQREEQDDEMKKKERDWDSEGIKSSSFKGTISPSNGSSSRWWFVRQTMVGLKSLLDVRGIHTERHDGLKNSYQENFKTVLFGTKLNALLLFAPLGIVCRAFDFGDGPAFAFALLALCPLAERLGYVTEEMAKHTSQTIGGLLNATFGNATEMIVSVFALRDGLLRVVQLSLVGSIFSNMLLVLGCAFFAGGVKWPEQRFNKNGAMTNSSLLCLAVMGVTLPNALHATHTELHGTASELALSRFSATLLLIMYVVFLYFQLVSHTDFFEDEPASTENNGETKDDSFISNTSKKKKKDDDENDHNEIEEEKDDDDSDDDDDEDPELGFTEAIYYMAAITLFISILSDVIVGTIEGAARSWNCPVAFISVVMLPIVGNAAEHASAVMFALRNKMDISIGVAIGSSTQIAMFVFPFCVCVAWAMDKPLDLNMKVFETVSLVLCVVTVTFCIRDGKGNWLKGLTLILAYAILAASFFFHAEPPAEGLAGTSRFRIDG</sequence>
<keyword evidence="2" id="KW-0813">Transport</keyword>
<evidence type="ECO:0000256" key="9">
    <source>
        <dbReference type="SAM" id="Phobius"/>
    </source>
</evidence>
<keyword evidence="6" id="KW-0406">Ion transport</keyword>
<dbReference type="PANTHER" id="PTHR31503:SF22">
    <property type="entry name" value="VACUOLAR CALCIUM ION TRANSPORTER"/>
    <property type="match status" value="1"/>
</dbReference>
<feature type="transmembrane region" description="Helical" evidence="9">
    <location>
        <begin position="235"/>
        <end position="255"/>
    </location>
</feature>
<dbReference type="GO" id="GO:0009705">
    <property type="term" value="C:plant-type vacuole membrane"/>
    <property type="evidence" value="ECO:0007669"/>
    <property type="project" value="TreeGrafter"/>
</dbReference>
<dbReference type="Gene3D" id="1.20.1420.30">
    <property type="entry name" value="NCX, central ion-binding region"/>
    <property type="match status" value="2"/>
</dbReference>
<dbReference type="Pfam" id="PF01699">
    <property type="entry name" value="Na_Ca_ex"/>
    <property type="match status" value="2"/>
</dbReference>
<dbReference type="RefSeq" id="XP_007508131.1">
    <property type="nucleotide sequence ID" value="XM_007508069.1"/>
</dbReference>
<feature type="region of interest" description="Disordered" evidence="8">
    <location>
        <begin position="1"/>
        <end position="67"/>
    </location>
</feature>
<evidence type="ECO:0000256" key="6">
    <source>
        <dbReference type="ARBA" id="ARBA00023065"/>
    </source>
</evidence>
<comment type="subcellular location">
    <subcellularLocation>
        <location evidence="1">Endomembrane system</location>
        <topology evidence="1">Multi-pass membrane protein</topology>
    </subcellularLocation>
</comment>
<evidence type="ECO:0000256" key="8">
    <source>
        <dbReference type="SAM" id="MobiDB-lite"/>
    </source>
</evidence>
<feature type="compositionally biased region" description="Polar residues" evidence="8">
    <location>
        <begin position="1"/>
        <end position="11"/>
    </location>
</feature>
<feature type="compositionally biased region" description="Polar residues" evidence="8">
    <location>
        <begin position="19"/>
        <end position="31"/>
    </location>
</feature>
<feature type="domain" description="Sodium/calcium exchanger membrane region" evidence="10">
    <location>
        <begin position="361"/>
        <end position="502"/>
    </location>
</feature>
<evidence type="ECO:0000259" key="10">
    <source>
        <dbReference type="Pfam" id="PF01699"/>
    </source>
</evidence>
<organism evidence="11 12">
    <name type="scientific">Bathycoccus prasinos</name>
    <dbReference type="NCBI Taxonomy" id="41875"/>
    <lineage>
        <taxon>Eukaryota</taxon>
        <taxon>Viridiplantae</taxon>
        <taxon>Chlorophyta</taxon>
        <taxon>Mamiellophyceae</taxon>
        <taxon>Mamiellales</taxon>
        <taxon>Bathycoccaceae</taxon>
        <taxon>Bathycoccus</taxon>
    </lineage>
</organism>
<keyword evidence="7 9" id="KW-0472">Membrane</keyword>
<proteinExistence type="predicted"/>
<keyword evidence="12" id="KW-1185">Reference proteome</keyword>
<dbReference type="GO" id="GO:0012505">
    <property type="term" value="C:endomembrane system"/>
    <property type="evidence" value="ECO:0007669"/>
    <property type="project" value="UniProtKB-SubCell"/>
</dbReference>
<dbReference type="PANTHER" id="PTHR31503">
    <property type="entry name" value="VACUOLAR CALCIUM ION TRANSPORTER"/>
    <property type="match status" value="1"/>
</dbReference>
<evidence type="ECO:0000313" key="12">
    <source>
        <dbReference type="Proteomes" id="UP000198341"/>
    </source>
</evidence>
<evidence type="ECO:0000256" key="1">
    <source>
        <dbReference type="ARBA" id="ARBA00004127"/>
    </source>
</evidence>
<feature type="region of interest" description="Disordered" evidence="8">
    <location>
        <begin position="301"/>
        <end position="352"/>
    </location>
</feature>
<feature type="compositionally biased region" description="Polar residues" evidence="8">
    <location>
        <begin position="53"/>
        <end position="67"/>
    </location>
</feature>
<evidence type="ECO:0000256" key="3">
    <source>
        <dbReference type="ARBA" id="ARBA00022449"/>
    </source>
</evidence>
<dbReference type="AlphaFoldDB" id="K8EQT3"/>
<dbReference type="GeneID" id="19010767"/>
<evidence type="ECO:0000256" key="4">
    <source>
        <dbReference type="ARBA" id="ARBA00022692"/>
    </source>
</evidence>
<feature type="transmembrane region" description="Helical" evidence="9">
    <location>
        <begin position="270"/>
        <end position="289"/>
    </location>
</feature>
<dbReference type="InterPro" id="IPR004837">
    <property type="entry name" value="NaCa_Exmemb"/>
</dbReference>
<feature type="transmembrane region" description="Helical" evidence="9">
    <location>
        <begin position="169"/>
        <end position="190"/>
    </location>
</feature>
<dbReference type="OrthoDB" id="1699231at2759"/>
<feature type="transmembrane region" description="Helical" evidence="9">
    <location>
        <begin position="360"/>
        <end position="382"/>
    </location>
</feature>
<reference evidence="11 12" key="1">
    <citation type="submission" date="2011-10" db="EMBL/GenBank/DDBJ databases">
        <authorList>
            <person name="Genoscope - CEA"/>
        </authorList>
    </citation>
    <scope>NUCLEOTIDE SEQUENCE [LARGE SCALE GENOMIC DNA]</scope>
    <source>
        <strain evidence="11 12">RCC 1105</strain>
    </source>
</reference>
<feature type="compositionally biased region" description="Basic and acidic residues" evidence="8">
    <location>
        <begin position="32"/>
        <end position="52"/>
    </location>
</feature>
<evidence type="ECO:0000256" key="7">
    <source>
        <dbReference type="ARBA" id="ARBA00023136"/>
    </source>
</evidence>
<evidence type="ECO:0000256" key="2">
    <source>
        <dbReference type="ARBA" id="ARBA00022448"/>
    </source>
</evidence>
<feature type="transmembrane region" description="Helical" evidence="9">
    <location>
        <begin position="109"/>
        <end position="127"/>
    </location>
</feature>
<dbReference type="GO" id="GO:0006874">
    <property type="term" value="P:intracellular calcium ion homeostasis"/>
    <property type="evidence" value="ECO:0007669"/>
    <property type="project" value="TreeGrafter"/>
</dbReference>
<evidence type="ECO:0000256" key="5">
    <source>
        <dbReference type="ARBA" id="ARBA00022989"/>
    </source>
</evidence>
<dbReference type="EMBL" id="FO082261">
    <property type="protein sequence ID" value="CCO20622.1"/>
    <property type="molecule type" value="Genomic_DNA"/>
</dbReference>
<feature type="transmembrane region" description="Helical" evidence="9">
    <location>
        <begin position="425"/>
        <end position="451"/>
    </location>
</feature>
<feature type="compositionally biased region" description="Acidic residues" evidence="8">
    <location>
        <begin position="329"/>
        <end position="352"/>
    </location>
</feature>
<feature type="domain" description="Sodium/calcium exchanger membrane region" evidence="10">
    <location>
        <begin position="140"/>
        <end position="291"/>
    </location>
</feature>
<protein>
    <recommendedName>
        <fullName evidence="10">Sodium/calcium exchanger membrane region domain-containing protein</fullName>
    </recommendedName>
</protein>
<evidence type="ECO:0000313" key="11">
    <source>
        <dbReference type="EMBL" id="CCO20622.1"/>
    </source>
</evidence>
<dbReference type="FunFam" id="1.20.1420.30:FF:000012">
    <property type="entry name" value="Vacuolar cation/proton exchanger"/>
    <property type="match status" value="1"/>
</dbReference>
<name>K8EQT3_9CHLO</name>
<dbReference type="STRING" id="41875.K8EQT3"/>
<dbReference type="GO" id="GO:0015369">
    <property type="term" value="F:calcium:proton antiporter activity"/>
    <property type="evidence" value="ECO:0007669"/>
    <property type="project" value="TreeGrafter"/>
</dbReference>
<accession>K8EQT3</accession>
<gene>
    <name evidence="11" type="ordered locus">Bathy18g00810</name>
</gene>